<accession>A0ABT4AXP9</accession>
<comment type="caution">
    <text evidence="2">The sequence shown here is derived from an EMBL/GenBank/DDBJ whole genome shotgun (WGS) entry which is preliminary data.</text>
</comment>
<evidence type="ECO:0000256" key="1">
    <source>
        <dbReference type="SAM" id="MobiDB-lite"/>
    </source>
</evidence>
<evidence type="ECO:0000313" key="3">
    <source>
        <dbReference type="Proteomes" id="UP001151002"/>
    </source>
</evidence>
<feature type="compositionally biased region" description="Basic and acidic residues" evidence="1">
    <location>
        <begin position="76"/>
        <end position="108"/>
    </location>
</feature>
<evidence type="ECO:0008006" key="4">
    <source>
        <dbReference type="Google" id="ProtNLM"/>
    </source>
</evidence>
<name>A0ABT4AXP9_9ACTN</name>
<feature type="region of interest" description="Disordered" evidence="1">
    <location>
        <begin position="1"/>
        <end position="21"/>
    </location>
</feature>
<gene>
    <name evidence="2" type="ORF">OWR29_13540</name>
</gene>
<sequence>MATGKPLDAEDRNAMPDSTFAFPRVRKEPLNDARHVRNAIARFDQVRDVSDKERDEAFTRIKKAAAKFGVDMTESSWKELGKPSKARRSSDKPKPQAAKKELYAEAQRKKIPGRSTMTKDQLIKALRGD</sequence>
<dbReference type="InterPro" id="IPR046489">
    <property type="entry name" value="DUF6582"/>
</dbReference>
<keyword evidence="3" id="KW-1185">Reference proteome</keyword>
<dbReference type="EMBL" id="JAPNTZ010000004">
    <property type="protein sequence ID" value="MCY1139027.1"/>
    <property type="molecule type" value="Genomic_DNA"/>
</dbReference>
<organism evidence="2 3">
    <name type="scientific">Paractinoplanes pyxinae</name>
    <dbReference type="NCBI Taxonomy" id="2997416"/>
    <lineage>
        <taxon>Bacteria</taxon>
        <taxon>Bacillati</taxon>
        <taxon>Actinomycetota</taxon>
        <taxon>Actinomycetes</taxon>
        <taxon>Micromonosporales</taxon>
        <taxon>Micromonosporaceae</taxon>
        <taxon>Paractinoplanes</taxon>
    </lineage>
</organism>
<protein>
    <recommendedName>
        <fullName evidence="4">Rho termination factor N-terminal domain-containing protein</fullName>
    </recommendedName>
</protein>
<dbReference type="Proteomes" id="UP001151002">
    <property type="component" value="Unassembled WGS sequence"/>
</dbReference>
<proteinExistence type="predicted"/>
<dbReference type="RefSeq" id="WP_267563106.1">
    <property type="nucleotide sequence ID" value="NZ_JAPNTZ010000004.1"/>
</dbReference>
<evidence type="ECO:0000313" key="2">
    <source>
        <dbReference type="EMBL" id="MCY1139027.1"/>
    </source>
</evidence>
<feature type="region of interest" description="Disordered" evidence="1">
    <location>
        <begin position="72"/>
        <end position="129"/>
    </location>
</feature>
<dbReference type="Pfam" id="PF20223">
    <property type="entry name" value="DUF6582"/>
    <property type="match status" value="1"/>
</dbReference>
<reference evidence="2" key="1">
    <citation type="submission" date="2022-11" db="EMBL/GenBank/DDBJ databases">
        <authorList>
            <person name="Somphong A."/>
            <person name="Phongsopitanun W."/>
        </authorList>
    </citation>
    <scope>NUCLEOTIDE SEQUENCE</scope>
    <source>
        <strain evidence="2">Pm04-4</strain>
    </source>
</reference>